<comment type="caution">
    <text evidence="5">The sequence shown here is derived from an EMBL/GenBank/DDBJ whole genome shotgun (WGS) entry which is preliminary data.</text>
</comment>
<name>A0ABR0DPT4_9LAMI</name>
<dbReference type="InterPro" id="IPR036291">
    <property type="entry name" value="NAD(P)-bd_dom_sf"/>
</dbReference>
<keyword evidence="6" id="KW-1185">Reference proteome</keyword>
<dbReference type="Gene3D" id="3.40.50.720">
    <property type="entry name" value="NAD(P)-binding Rossmann-like Domain"/>
    <property type="match status" value="1"/>
</dbReference>
<dbReference type="Gene3D" id="1.10.1040.10">
    <property type="entry name" value="N-(1-d-carboxylethyl)-l-norvaline Dehydrogenase, domain 2"/>
    <property type="match status" value="1"/>
</dbReference>
<dbReference type="Pfam" id="PF14833">
    <property type="entry name" value="NAD_binding_11"/>
    <property type="match status" value="1"/>
</dbReference>
<feature type="domain" description="6-phosphogluconate dehydrogenase NADP-binding" evidence="3">
    <location>
        <begin position="15"/>
        <end position="169"/>
    </location>
</feature>
<organism evidence="5 6">
    <name type="scientific">Penstemon davidsonii</name>
    <dbReference type="NCBI Taxonomy" id="160366"/>
    <lineage>
        <taxon>Eukaryota</taxon>
        <taxon>Viridiplantae</taxon>
        <taxon>Streptophyta</taxon>
        <taxon>Embryophyta</taxon>
        <taxon>Tracheophyta</taxon>
        <taxon>Spermatophyta</taxon>
        <taxon>Magnoliopsida</taxon>
        <taxon>eudicotyledons</taxon>
        <taxon>Gunneridae</taxon>
        <taxon>Pentapetalae</taxon>
        <taxon>asterids</taxon>
        <taxon>lamiids</taxon>
        <taxon>Lamiales</taxon>
        <taxon>Plantaginaceae</taxon>
        <taxon>Cheloneae</taxon>
        <taxon>Penstemon</taxon>
    </lineage>
</organism>
<dbReference type="InterPro" id="IPR006115">
    <property type="entry name" value="6PGDH_NADP-bd"/>
</dbReference>
<gene>
    <name evidence="5" type="ORF">RD792_001981</name>
</gene>
<dbReference type="Pfam" id="PF03446">
    <property type="entry name" value="NAD_binding_2"/>
    <property type="match status" value="1"/>
</dbReference>
<dbReference type="PANTHER" id="PTHR43060:SF13">
    <property type="entry name" value="3-HYDROXYISOBUTYRATE DEHYDROGENASE-LIKE 2, MITOCHONDRIAL-RELATED"/>
    <property type="match status" value="1"/>
</dbReference>
<feature type="domain" description="3-hydroxyisobutyrate dehydrogenase-like NAD-binding" evidence="4">
    <location>
        <begin position="174"/>
        <end position="292"/>
    </location>
</feature>
<keyword evidence="1" id="KW-0560">Oxidoreductase</keyword>
<evidence type="ECO:0008006" key="7">
    <source>
        <dbReference type="Google" id="ProtNLM"/>
    </source>
</evidence>
<dbReference type="InterPro" id="IPR008927">
    <property type="entry name" value="6-PGluconate_DH-like_C_sf"/>
</dbReference>
<protein>
    <recommendedName>
        <fullName evidence="7">3-hydroxyisobutyrate dehydrogenase</fullName>
    </recommendedName>
</protein>
<dbReference type="InterPro" id="IPR013328">
    <property type="entry name" value="6PGD_dom2"/>
</dbReference>
<accession>A0ABR0DPT4</accession>
<sequence>MSSRYPTPVTPTRTRIGWIGIGVMGGAMASRLISAGYALTIYSRTASNAAPLLSLGAKLAASPSDLAASTDIIFTMIGHPCDVRNLVLDTLLPSLTPNTVIIDHTSSHPALARQIYHSALEKNCYSIDAPVSGADIGAKEGKLAIFAGGDAEVMNWLKPLFDVLGKTNYMGSAGKGQSCKIANQIVVGCNLVGLSEGLVFAEKAGLDKEKFMEAVRGGAAGSMAMELFGKRMIGRDFRPGGFAEYMVKDMGMGVDEGDEVVVLPGAALSKQLFCGMVANGDGKLGIQGLITVIEKINGIWG</sequence>
<dbReference type="Proteomes" id="UP001291926">
    <property type="component" value="Unassembled WGS sequence"/>
</dbReference>
<dbReference type="PIRSF" id="PIRSF000103">
    <property type="entry name" value="HIBADH"/>
    <property type="match status" value="1"/>
</dbReference>
<dbReference type="InterPro" id="IPR015815">
    <property type="entry name" value="HIBADH-related"/>
</dbReference>
<dbReference type="EMBL" id="JAYDYQ010001087">
    <property type="protein sequence ID" value="KAK4491247.1"/>
    <property type="molecule type" value="Genomic_DNA"/>
</dbReference>
<evidence type="ECO:0000259" key="4">
    <source>
        <dbReference type="Pfam" id="PF14833"/>
    </source>
</evidence>
<evidence type="ECO:0000256" key="1">
    <source>
        <dbReference type="ARBA" id="ARBA00023002"/>
    </source>
</evidence>
<reference evidence="5 6" key="1">
    <citation type="journal article" date="2023" name="bioRxiv">
        <title>Genome report: Whole genome sequence and annotation of Penstemon davidsonii.</title>
        <authorList>
            <person name="Ostevik K.L."/>
            <person name="Alabady M."/>
            <person name="Zhang M."/>
            <person name="Rausher M.D."/>
        </authorList>
    </citation>
    <scope>NUCLEOTIDE SEQUENCE [LARGE SCALE GENOMIC DNA]</scope>
    <source>
        <strain evidence="5">DNT005</strain>
        <tissue evidence="5">Whole leaf</tissue>
    </source>
</reference>
<evidence type="ECO:0000256" key="2">
    <source>
        <dbReference type="ARBA" id="ARBA00023027"/>
    </source>
</evidence>
<evidence type="ECO:0000259" key="3">
    <source>
        <dbReference type="Pfam" id="PF03446"/>
    </source>
</evidence>
<dbReference type="InterPro" id="IPR029154">
    <property type="entry name" value="HIBADH-like_NADP-bd"/>
</dbReference>
<dbReference type="SUPFAM" id="SSF48179">
    <property type="entry name" value="6-phosphogluconate dehydrogenase C-terminal domain-like"/>
    <property type="match status" value="1"/>
</dbReference>
<dbReference type="SUPFAM" id="SSF51735">
    <property type="entry name" value="NAD(P)-binding Rossmann-fold domains"/>
    <property type="match status" value="1"/>
</dbReference>
<keyword evidence="2" id="KW-0520">NAD</keyword>
<evidence type="ECO:0000313" key="5">
    <source>
        <dbReference type="EMBL" id="KAK4491247.1"/>
    </source>
</evidence>
<dbReference type="PANTHER" id="PTHR43060">
    <property type="entry name" value="3-HYDROXYISOBUTYRATE DEHYDROGENASE-LIKE 1, MITOCHONDRIAL-RELATED"/>
    <property type="match status" value="1"/>
</dbReference>
<evidence type="ECO:0000313" key="6">
    <source>
        <dbReference type="Proteomes" id="UP001291926"/>
    </source>
</evidence>
<proteinExistence type="predicted"/>